<dbReference type="Proteomes" id="UP000054988">
    <property type="component" value="Unassembled WGS sequence"/>
</dbReference>
<dbReference type="PROSITE" id="PS50404">
    <property type="entry name" value="GST_NTER"/>
    <property type="match status" value="1"/>
</dbReference>
<gene>
    <name evidence="2" type="ORF">WG66_9018</name>
</gene>
<evidence type="ECO:0000313" key="2">
    <source>
        <dbReference type="EMBL" id="KTB38395.1"/>
    </source>
</evidence>
<dbReference type="Pfam" id="PF13417">
    <property type="entry name" value="GST_N_3"/>
    <property type="match status" value="1"/>
</dbReference>
<evidence type="ECO:0000313" key="3">
    <source>
        <dbReference type="Proteomes" id="UP000054988"/>
    </source>
</evidence>
<organism evidence="2 3">
    <name type="scientific">Moniliophthora roreri</name>
    <name type="common">Frosty pod rot fungus</name>
    <name type="synonym">Monilia roreri</name>
    <dbReference type="NCBI Taxonomy" id="221103"/>
    <lineage>
        <taxon>Eukaryota</taxon>
        <taxon>Fungi</taxon>
        <taxon>Dikarya</taxon>
        <taxon>Basidiomycota</taxon>
        <taxon>Agaricomycotina</taxon>
        <taxon>Agaricomycetes</taxon>
        <taxon>Agaricomycetidae</taxon>
        <taxon>Agaricales</taxon>
        <taxon>Marasmiineae</taxon>
        <taxon>Marasmiaceae</taxon>
        <taxon>Moniliophthora</taxon>
    </lineage>
</organism>
<dbReference type="InterPro" id="IPR036249">
    <property type="entry name" value="Thioredoxin-like_sf"/>
</dbReference>
<name>A0A0W0FPT9_MONRR</name>
<dbReference type="eggNOG" id="ENOG502SK8H">
    <property type="taxonomic scope" value="Eukaryota"/>
</dbReference>
<accession>A0A0W0FPT9</accession>
<dbReference type="SUPFAM" id="SSF52833">
    <property type="entry name" value="Thioredoxin-like"/>
    <property type="match status" value="1"/>
</dbReference>
<dbReference type="AlphaFoldDB" id="A0A0W0FPT9"/>
<sequence>MSKPVLYTFGGSVWAAAPELAVAELYPDGAIDTKVVNLVQGENFSPSFIKLNPNATLPTLEADGKAYTSTRDVIAYLVENGSRPVKRGTSFIDIIHEDKLDPNFALLLSRNDEELKVKGAGLVSAFLSGRQDALHKFSTSTEATPFKAFYEAKIAANGGLLGIYKGEVADAAKEGFFKQSQAHYDTIAAFVNQDLPNYLPASGFIGGEEPGEDDFHLGAWMARIVLTLGAQTSEEAAQAVEKSYGKPLPEKVAAYWRAWVSRPSWKKVYAEGLH</sequence>
<dbReference type="InterPro" id="IPR004045">
    <property type="entry name" value="Glutathione_S-Trfase_N"/>
</dbReference>
<feature type="domain" description="GST N-terminal" evidence="1">
    <location>
        <begin position="2"/>
        <end position="85"/>
    </location>
</feature>
<dbReference type="EMBL" id="LATX01001766">
    <property type="protein sequence ID" value="KTB38395.1"/>
    <property type="molecule type" value="Genomic_DNA"/>
</dbReference>
<comment type="caution">
    <text evidence="2">The sequence shown here is derived from an EMBL/GenBank/DDBJ whole genome shotgun (WGS) entry which is preliminary data.</text>
</comment>
<evidence type="ECO:0000259" key="1">
    <source>
        <dbReference type="PROSITE" id="PS50404"/>
    </source>
</evidence>
<reference evidence="2 3" key="1">
    <citation type="submission" date="2015-12" db="EMBL/GenBank/DDBJ databases">
        <title>Draft genome sequence of Moniliophthora roreri, the causal agent of frosty pod rot of cacao.</title>
        <authorList>
            <person name="Aime M.C."/>
            <person name="Diaz-Valderrama J.R."/>
            <person name="Kijpornyongpan T."/>
            <person name="Phillips-Mora W."/>
        </authorList>
    </citation>
    <scope>NUCLEOTIDE SEQUENCE [LARGE SCALE GENOMIC DNA]</scope>
    <source>
        <strain evidence="2 3">MCA 2952</strain>
    </source>
</reference>
<protein>
    <recommendedName>
        <fullName evidence="1">GST N-terminal domain-containing protein</fullName>
    </recommendedName>
</protein>
<proteinExistence type="predicted"/>
<dbReference type="Gene3D" id="3.40.30.10">
    <property type="entry name" value="Glutaredoxin"/>
    <property type="match status" value="1"/>
</dbReference>